<protein>
    <recommendedName>
        <fullName evidence="3">NodB homology domain-containing protein</fullName>
    </recommendedName>
</protein>
<evidence type="ECO:0000313" key="4">
    <source>
        <dbReference type="EMBL" id="KPV44677.1"/>
    </source>
</evidence>
<dbReference type="GO" id="GO:0046872">
    <property type="term" value="F:metal ion binding"/>
    <property type="evidence" value="ECO:0007669"/>
    <property type="project" value="UniProtKB-KW"/>
</dbReference>
<proteinExistence type="predicted"/>
<keyword evidence="5" id="KW-1185">Reference proteome</keyword>
<dbReference type="STRING" id="471514.AN477_06375"/>
<dbReference type="Proteomes" id="UP000050482">
    <property type="component" value="Unassembled WGS sequence"/>
</dbReference>
<dbReference type="InterPro" id="IPR011330">
    <property type="entry name" value="Glyco_hydro/deAcase_b/a-brl"/>
</dbReference>
<organism evidence="4 5">
    <name type="scientific">Alicyclobacillus ferrooxydans</name>
    <dbReference type="NCBI Taxonomy" id="471514"/>
    <lineage>
        <taxon>Bacteria</taxon>
        <taxon>Bacillati</taxon>
        <taxon>Bacillota</taxon>
        <taxon>Bacilli</taxon>
        <taxon>Bacillales</taxon>
        <taxon>Alicyclobacillaceae</taxon>
        <taxon>Alicyclobacillus</taxon>
    </lineage>
</organism>
<dbReference type="InterPro" id="IPR050248">
    <property type="entry name" value="Polysacc_deacetylase_ArnD"/>
</dbReference>
<keyword evidence="1" id="KW-0479">Metal-binding</keyword>
<dbReference type="AlphaFoldDB" id="A0A0N8PPL7"/>
<dbReference type="PATRIC" id="fig|471514.4.peg.4253"/>
<evidence type="ECO:0000256" key="1">
    <source>
        <dbReference type="ARBA" id="ARBA00022723"/>
    </source>
</evidence>
<dbReference type="GO" id="GO:0016020">
    <property type="term" value="C:membrane"/>
    <property type="evidence" value="ECO:0007669"/>
    <property type="project" value="TreeGrafter"/>
</dbReference>
<gene>
    <name evidence="4" type="ORF">AN477_06375</name>
</gene>
<dbReference type="Gene3D" id="3.20.20.370">
    <property type="entry name" value="Glycoside hydrolase/deacetylase"/>
    <property type="match status" value="1"/>
</dbReference>
<feature type="domain" description="NodB homology" evidence="3">
    <location>
        <begin position="46"/>
        <end position="227"/>
    </location>
</feature>
<accession>A0A0N8PPL7</accession>
<dbReference type="PANTHER" id="PTHR10587">
    <property type="entry name" value="GLYCOSYL TRANSFERASE-RELATED"/>
    <property type="match status" value="1"/>
</dbReference>
<dbReference type="PANTHER" id="PTHR10587:SF133">
    <property type="entry name" value="CHITIN DEACETYLASE 1-RELATED"/>
    <property type="match status" value="1"/>
</dbReference>
<dbReference type="Pfam" id="PF01522">
    <property type="entry name" value="Polysacc_deac_1"/>
    <property type="match status" value="1"/>
</dbReference>
<dbReference type="InterPro" id="IPR002509">
    <property type="entry name" value="NODB_dom"/>
</dbReference>
<dbReference type="SUPFAM" id="SSF88713">
    <property type="entry name" value="Glycoside hydrolase/deacetylase"/>
    <property type="match status" value="1"/>
</dbReference>
<evidence type="ECO:0000259" key="3">
    <source>
        <dbReference type="PROSITE" id="PS51677"/>
    </source>
</evidence>
<evidence type="ECO:0000256" key="2">
    <source>
        <dbReference type="ARBA" id="ARBA00022801"/>
    </source>
</evidence>
<comment type="caution">
    <text evidence="4">The sequence shown here is derived from an EMBL/GenBank/DDBJ whole genome shotgun (WGS) entry which is preliminary data.</text>
</comment>
<evidence type="ECO:0000313" key="5">
    <source>
        <dbReference type="Proteomes" id="UP000050482"/>
    </source>
</evidence>
<keyword evidence="2" id="KW-0378">Hydrolase</keyword>
<dbReference type="GO" id="GO:0005975">
    <property type="term" value="P:carbohydrate metabolic process"/>
    <property type="evidence" value="ECO:0007669"/>
    <property type="project" value="InterPro"/>
</dbReference>
<name>A0A0N8PPL7_9BACL</name>
<sequence>MALRFGFALLIASTSISFVNCSAAKADVGEDARQADVIRHVQTSEKAVAITFDDGPSATFTPQILKLLREHHASATFFVIGSRIQRYPNLIREELKDGDEVANHSYSHELLVRVPASRVESELLQEQAAMVTVTGHEAAHLFRPPRGRFDKSILIASSKNNYKIVLWSVDSRDWSNPGTDRIVSRVLKEVKSGDILLFHDQGGNRSQTIAALSGIIPELARRGYKMVTVSELLRLGQTYPAFDR</sequence>
<dbReference type="GO" id="GO:0016810">
    <property type="term" value="F:hydrolase activity, acting on carbon-nitrogen (but not peptide) bonds"/>
    <property type="evidence" value="ECO:0007669"/>
    <property type="project" value="InterPro"/>
</dbReference>
<reference evidence="4 5" key="1">
    <citation type="submission" date="2015-09" db="EMBL/GenBank/DDBJ databases">
        <title>Draft genome sequence of Alicyclobacillus ferrooxydans DSM 22381.</title>
        <authorList>
            <person name="Hemp J."/>
        </authorList>
    </citation>
    <scope>NUCLEOTIDE SEQUENCE [LARGE SCALE GENOMIC DNA]</scope>
    <source>
        <strain evidence="4 5">TC-34</strain>
    </source>
</reference>
<dbReference type="EMBL" id="LJCO01000030">
    <property type="protein sequence ID" value="KPV44677.1"/>
    <property type="molecule type" value="Genomic_DNA"/>
</dbReference>
<dbReference type="PROSITE" id="PS51677">
    <property type="entry name" value="NODB"/>
    <property type="match status" value="1"/>
</dbReference>